<name>A0A0F9LIU7_9ZZZZ</name>
<feature type="non-terminal residue" evidence="2">
    <location>
        <position position="1"/>
    </location>
</feature>
<evidence type="ECO:0000259" key="1">
    <source>
        <dbReference type="Pfam" id="PF24299"/>
    </source>
</evidence>
<dbReference type="Pfam" id="PF24299">
    <property type="entry name" value="DUF7483"/>
    <property type="match status" value="1"/>
</dbReference>
<dbReference type="EMBL" id="LAZR01007152">
    <property type="protein sequence ID" value="KKM87106.1"/>
    <property type="molecule type" value="Genomic_DNA"/>
</dbReference>
<reference evidence="2" key="1">
    <citation type="journal article" date="2015" name="Nature">
        <title>Complex archaea that bridge the gap between prokaryotes and eukaryotes.</title>
        <authorList>
            <person name="Spang A."/>
            <person name="Saw J.H."/>
            <person name="Jorgensen S.L."/>
            <person name="Zaremba-Niedzwiedzka K."/>
            <person name="Martijn J."/>
            <person name="Lind A.E."/>
            <person name="van Eijk R."/>
            <person name="Schleper C."/>
            <person name="Guy L."/>
            <person name="Ettema T.J."/>
        </authorList>
    </citation>
    <scope>NUCLEOTIDE SEQUENCE</scope>
</reference>
<evidence type="ECO:0000313" key="2">
    <source>
        <dbReference type="EMBL" id="KKM87106.1"/>
    </source>
</evidence>
<protein>
    <recommendedName>
        <fullName evidence="1">DUF7483 domain-containing protein</fullName>
    </recommendedName>
</protein>
<organism evidence="2">
    <name type="scientific">marine sediment metagenome</name>
    <dbReference type="NCBI Taxonomy" id="412755"/>
    <lineage>
        <taxon>unclassified sequences</taxon>
        <taxon>metagenomes</taxon>
        <taxon>ecological metagenomes</taxon>
    </lineage>
</organism>
<sequence length="97" mass="10662">GNADGPFVYCGFRPAMIICKSADSTSAWHVYDDSRIGYNVAGNYRLNADTTAAESTSSEIDILSNGFKIRIATDPNVAETYIYMAFAENPFKYSNAR</sequence>
<proteinExistence type="predicted"/>
<accession>A0A0F9LIU7</accession>
<comment type="caution">
    <text evidence="2">The sequence shown here is derived from an EMBL/GenBank/DDBJ whole genome shotgun (WGS) entry which is preliminary data.</text>
</comment>
<gene>
    <name evidence="2" type="ORF">LCGC14_1272190</name>
</gene>
<dbReference type="AlphaFoldDB" id="A0A0F9LIU7"/>
<dbReference type="InterPro" id="IPR055906">
    <property type="entry name" value="DUF7483"/>
</dbReference>
<feature type="domain" description="DUF7483" evidence="1">
    <location>
        <begin position="1"/>
        <end position="90"/>
    </location>
</feature>